<proteinExistence type="predicted"/>
<feature type="transmembrane region" description="Helical" evidence="1">
    <location>
        <begin position="378"/>
        <end position="405"/>
    </location>
</feature>
<feature type="transmembrane region" description="Helical" evidence="1">
    <location>
        <begin position="212"/>
        <end position="234"/>
    </location>
</feature>
<keyword evidence="1" id="KW-0472">Membrane</keyword>
<comment type="caution">
    <text evidence="3">The sequence shown here is derived from an EMBL/GenBank/DDBJ whole genome shotgun (WGS) entry which is preliminary data.</text>
</comment>
<dbReference type="PANTHER" id="PTHR23028:SF53">
    <property type="entry name" value="ACYL_TRANSF_3 DOMAIN-CONTAINING PROTEIN"/>
    <property type="match status" value="1"/>
</dbReference>
<evidence type="ECO:0000313" key="4">
    <source>
        <dbReference type="Proteomes" id="UP000281975"/>
    </source>
</evidence>
<keyword evidence="1" id="KW-1133">Transmembrane helix</keyword>
<organism evidence="3 4">
    <name type="scientific">Kushneria sinocarnis</name>
    <dbReference type="NCBI Taxonomy" id="595502"/>
    <lineage>
        <taxon>Bacteria</taxon>
        <taxon>Pseudomonadati</taxon>
        <taxon>Pseudomonadota</taxon>
        <taxon>Gammaproteobacteria</taxon>
        <taxon>Oceanospirillales</taxon>
        <taxon>Halomonadaceae</taxon>
        <taxon>Kushneria</taxon>
    </lineage>
</organism>
<dbReference type="OrthoDB" id="9796461at2"/>
<dbReference type="PANTHER" id="PTHR23028">
    <property type="entry name" value="ACETYLTRANSFERASE"/>
    <property type="match status" value="1"/>
</dbReference>
<dbReference type="InterPro" id="IPR002656">
    <property type="entry name" value="Acyl_transf_3_dom"/>
</dbReference>
<dbReference type="AlphaFoldDB" id="A0A420WUH8"/>
<feature type="transmembrane region" description="Helical" evidence="1">
    <location>
        <begin position="21"/>
        <end position="39"/>
    </location>
</feature>
<feature type="transmembrane region" description="Helical" evidence="1">
    <location>
        <begin position="246"/>
        <end position="264"/>
    </location>
</feature>
<feature type="domain" description="Acyltransferase 3" evidence="2">
    <location>
        <begin position="22"/>
        <end position="405"/>
    </location>
</feature>
<accession>A0A420WUH8</accession>
<dbReference type="InterPro" id="IPR050879">
    <property type="entry name" value="Acyltransferase_3"/>
</dbReference>
<gene>
    <name evidence="3" type="ORF">C7446_2498</name>
</gene>
<feature type="transmembrane region" description="Helical" evidence="1">
    <location>
        <begin position="276"/>
        <end position="296"/>
    </location>
</feature>
<feature type="transmembrane region" description="Helical" evidence="1">
    <location>
        <begin position="59"/>
        <end position="78"/>
    </location>
</feature>
<dbReference type="GO" id="GO:0016020">
    <property type="term" value="C:membrane"/>
    <property type="evidence" value="ECO:0007669"/>
    <property type="project" value="TreeGrafter"/>
</dbReference>
<dbReference type="EMBL" id="RBIN01000007">
    <property type="protein sequence ID" value="RKQ97080.1"/>
    <property type="molecule type" value="Genomic_DNA"/>
</dbReference>
<protein>
    <submittedName>
        <fullName evidence="3">Peptidoglycan/LPS O-acetylase OafA/YrhL</fullName>
    </submittedName>
</protein>
<name>A0A420WUH8_9GAMM</name>
<reference evidence="3 4" key="1">
    <citation type="submission" date="2018-10" db="EMBL/GenBank/DDBJ databases">
        <title>Genomic Encyclopedia of Type Strains, Phase IV (KMG-IV): sequencing the most valuable type-strain genomes for metagenomic binning, comparative biology and taxonomic classification.</title>
        <authorList>
            <person name="Goeker M."/>
        </authorList>
    </citation>
    <scope>NUCLEOTIDE SEQUENCE [LARGE SCALE GENOMIC DNA]</scope>
    <source>
        <strain evidence="3 4">DSM 23229</strain>
    </source>
</reference>
<feature type="transmembrane region" description="Helical" evidence="1">
    <location>
        <begin position="337"/>
        <end position="358"/>
    </location>
</feature>
<dbReference type="Proteomes" id="UP000281975">
    <property type="component" value="Unassembled WGS sequence"/>
</dbReference>
<keyword evidence="1" id="KW-0812">Transmembrane</keyword>
<dbReference type="GO" id="GO:0016747">
    <property type="term" value="F:acyltransferase activity, transferring groups other than amino-acyl groups"/>
    <property type="evidence" value="ECO:0007669"/>
    <property type="project" value="InterPro"/>
</dbReference>
<evidence type="ECO:0000313" key="3">
    <source>
        <dbReference type="EMBL" id="RKQ97080.1"/>
    </source>
</evidence>
<dbReference type="GO" id="GO:0009103">
    <property type="term" value="P:lipopolysaccharide biosynthetic process"/>
    <property type="evidence" value="ECO:0007669"/>
    <property type="project" value="TreeGrafter"/>
</dbReference>
<dbReference type="RefSeq" id="WP_121173421.1">
    <property type="nucleotide sequence ID" value="NZ_RBIN01000007.1"/>
</dbReference>
<feature type="transmembrane region" description="Helical" evidence="1">
    <location>
        <begin position="183"/>
        <end position="200"/>
    </location>
</feature>
<sequence>MSQPAATPSSSSPPRRSRERFIGLEWLRFLLGFYIVLFHTLHNYPSISSWSHYLTDVGFFATSAFFVLSGFLLTHVYLDGDQRMREPAHHFWIKRFANLYPIHVGSFLLAMAVSTLVGYLAITAEDAGTSLRFVMFDVNNDMGQLNPGSLKHLMDNGEVALNVGLNVLMLHAWNPYYLTFNPPSWSISALFFFYLLFPVLAPRLRRVRHTRLALTATNLIYLIPPLIVIATTQYGMPETGILHRNPIIRLPEFVAGILLCAFYAKRRDAGRRPTGGTCLLLLIFVLAAMAGATLLLRQGHAWYYLLHNGLLLPAQLALIYAALFIPTPRRAWVERLAGRLGGASLPMFALHVPLFVLFSRAERILSGEPWLCPGNFRLCIAAAGDLSLALYPVFLLVTVVFCVIFQEQLVVRVRRKMVSALLSRRTQRTAAREAPGPGPL</sequence>
<dbReference type="Pfam" id="PF01757">
    <property type="entry name" value="Acyl_transf_3"/>
    <property type="match status" value="1"/>
</dbReference>
<keyword evidence="4" id="KW-1185">Reference proteome</keyword>
<evidence type="ECO:0000256" key="1">
    <source>
        <dbReference type="SAM" id="Phobius"/>
    </source>
</evidence>
<feature type="transmembrane region" description="Helical" evidence="1">
    <location>
        <begin position="99"/>
        <end position="122"/>
    </location>
</feature>
<feature type="transmembrane region" description="Helical" evidence="1">
    <location>
        <begin position="302"/>
        <end position="325"/>
    </location>
</feature>
<evidence type="ECO:0000259" key="2">
    <source>
        <dbReference type="Pfam" id="PF01757"/>
    </source>
</evidence>